<evidence type="ECO:0000256" key="4">
    <source>
        <dbReference type="RuleBase" id="RU000454"/>
    </source>
</evidence>
<dbReference type="OrthoDB" id="660550at2759"/>
<feature type="active site" evidence="3">
    <location>
        <position position="273"/>
    </location>
</feature>
<organism evidence="7 8">
    <name type="scientific">Cercospora zeae-maydis SCOH1-5</name>
    <dbReference type="NCBI Taxonomy" id="717836"/>
    <lineage>
        <taxon>Eukaryota</taxon>
        <taxon>Fungi</taxon>
        <taxon>Dikarya</taxon>
        <taxon>Ascomycota</taxon>
        <taxon>Pezizomycotina</taxon>
        <taxon>Dothideomycetes</taxon>
        <taxon>Dothideomycetidae</taxon>
        <taxon>Mycosphaerellales</taxon>
        <taxon>Mycosphaerellaceae</taxon>
        <taxon>Cercospora</taxon>
    </lineage>
</organism>
<gene>
    <name evidence="7" type="ORF">CERZMDRAFT_82627</name>
</gene>
<dbReference type="PANTHER" id="PTHR47966">
    <property type="entry name" value="BETA-SITE APP-CLEAVING ENZYME, ISOFORM A-RELATED"/>
    <property type="match status" value="1"/>
</dbReference>
<dbReference type="InterPro" id="IPR001969">
    <property type="entry name" value="Aspartic_peptidase_AS"/>
</dbReference>
<comment type="similarity">
    <text evidence="1 4">Belongs to the peptidase A1 family.</text>
</comment>
<evidence type="ECO:0000256" key="2">
    <source>
        <dbReference type="ARBA" id="ARBA00022750"/>
    </source>
</evidence>
<dbReference type="InterPro" id="IPR001461">
    <property type="entry name" value="Aspartic_peptidase_A1"/>
</dbReference>
<dbReference type="AlphaFoldDB" id="A0A6A6FMM4"/>
<dbReference type="EMBL" id="ML992667">
    <property type="protein sequence ID" value="KAF2214687.1"/>
    <property type="molecule type" value="Genomic_DNA"/>
</dbReference>
<evidence type="ECO:0000313" key="8">
    <source>
        <dbReference type="Proteomes" id="UP000799539"/>
    </source>
</evidence>
<keyword evidence="8" id="KW-1185">Reference proteome</keyword>
<evidence type="ECO:0000313" key="7">
    <source>
        <dbReference type="EMBL" id="KAF2214687.1"/>
    </source>
</evidence>
<dbReference type="GO" id="GO:0006508">
    <property type="term" value="P:proteolysis"/>
    <property type="evidence" value="ECO:0007669"/>
    <property type="project" value="UniProtKB-KW"/>
</dbReference>
<feature type="signal peptide" evidence="5">
    <location>
        <begin position="1"/>
        <end position="18"/>
    </location>
</feature>
<dbReference type="PROSITE" id="PS51767">
    <property type="entry name" value="PEPTIDASE_A1"/>
    <property type="match status" value="1"/>
</dbReference>
<dbReference type="Pfam" id="PF00026">
    <property type="entry name" value="Asp"/>
    <property type="match status" value="1"/>
</dbReference>
<evidence type="ECO:0000256" key="5">
    <source>
        <dbReference type="SAM" id="SignalP"/>
    </source>
</evidence>
<dbReference type="SUPFAM" id="SSF50630">
    <property type="entry name" value="Acid proteases"/>
    <property type="match status" value="1"/>
</dbReference>
<feature type="active site" evidence="3">
    <location>
        <position position="93"/>
    </location>
</feature>
<dbReference type="InterPro" id="IPR033121">
    <property type="entry name" value="PEPTIDASE_A1"/>
</dbReference>
<evidence type="ECO:0000256" key="1">
    <source>
        <dbReference type="ARBA" id="ARBA00007447"/>
    </source>
</evidence>
<reference evidence="7" key="1">
    <citation type="journal article" date="2020" name="Stud. Mycol.">
        <title>101 Dothideomycetes genomes: a test case for predicting lifestyles and emergence of pathogens.</title>
        <authorList>
            <person name="Haridas S."/>
            <person name="Albert R."/>
            <person name="Binder M."/>
            <person name="Bloem J."/>
            <person name="Labutti K."/>
            <person name="Salamov A."/>
            <person name="Andreopoulos B."/>
            <person name="Baker S."/>
            <person name="Barry K."/>
            <person name="Bills G."/>
            <person name="Bluhm B."/>
            <person name="Cannon C."/>
            <person name="Castanera R."/>
            <person name="Culley D."/>
            <person name="Daum C."/>
            <person name="Ezra D."/>
            <person name="Gonzalez J."/>
            <person name="Henrissat B."/>
            <person name="Kuo A."/>
            <person name="Liang C."/>
            <person name="Lipzen A."/>
            <person name="Lutzoni F."/>
            <person name="Magnuson J."/>
            <person name="Mondo S."/>
            <person name="Nolan M."/>
            <person name="Ohm R."/>
            <person name="Pangilinan J."/>
            <person name="Park H.-J."/>
            <person name="Ramirez L."/>
            <person name="Alfaro M."/>
            <person name="Sun H."/>
            <person name="Tritt A."/>
            <person name="Yoshinaga Y."/>
            <person name="Zwiers L.-H."/>
            <person name="Turgeon B."/>
            <person name="Goodwin S."/>
            <person name="Spatafora J."/>
            <person name="Crous P."/>
            <person name="Grigoriev I."/>
        </authorList>
    </citation>
    <scope>NUCLEOTIDE SEQUENCE</scope>
    <source>
        <strain evidence="7">SCOH1-5</strain>
    </source>
</reference>
<dbReference type="Gene3D" id="2.40.70.10">
    <property type="entry name" value="Acid Proteases"/>
    <property type="match status" value="2"/>
</dbReference>
<dbReference type="InterPro" id="IPR021109">
    <property type="entry name" value="Peptidase_aspartic_dom_sf"/>
</dbReference>
<dbReference type="Proteomes" id="UP000799539">
    <property type="component" value="Unassembled WGS sequence"/>
</dbReference>
<evidence type="ECO:0000259" key="6">
    <source>
        <dbReference type="PROSITE" id="PS51767"/>
    </source>
</evidence>
<keyword evidence="5" id="KW-0732">Signal</keyword>
<evidence type="ECO:0000256" key="3">
    <source>
        <dbReference type="PIRSR" id="PIRSR601461-1"/>
    </source>
</evidence>
<keyword evidence="4" id="KW-0378">Hydrolase</keyword>
<dbReference type="PROSITE" id="PS00141">
    <property type="entry name" value="ASP_PROTEASE"/>
    <property type="match status" value="1"/>
</dbReference>
<feature type="chain" id="PRO_5025567534" description="Peptidase A1 domain-containing protein" evidence="5">
    <location>
        <begin position="19"/>
        <end position="392"/>
    </location>
</feature>
<accession>A0A6A6FMM4</accession>
<dbReference type="PANTHER" id="PTHR47966:SF51">
    <property type="entry name" value="BETA-SITE APP-CLEAVING ENZYME, ISOFORM A-RELATED"/>
    <property type="match status" value="1"/>
</dbReference>
<sequence>MFFRTSFGLAATAALISAAPVQQESSLIVLPLKRVVNVLSMKNIVANGQAKISKINSGTKLAARQSSGSITNEVASYVAPVSVGGNTWDLIVDTGSSNLWCGAQSRCEATSTGKSTGASFQVSYGSGSVSGTEYTDNVSFGGLTVRSQSLGAASSSSGFSGVDGIIGFGPVGLTQDTVSNANTVPTFMDNLYSQGSIPREVLGVYFRPESGSDTDDTNGELTLGGTDSSKYTGSIQYFPTLTSGKAAQYWGISISSFTYGSTTLASNAQGIVDTGTTLIYIPTSAYNSFLSAAGGKTDSSSGLAAFTTKPTANFGIKFGSSTFTLTPAQYLVPTAQYSAFGLSTGKYYSWISDGGSTGGNSNVNTIIGQKFLENYYSVFDTTGSRIGFATRN</sequence>
<keyword evidence="4" id="KW-0645">Protease</keyword>
<protein>
    <recommendedName>
        <fullName evidence="6">Peptidase A1 domain-containing protein</fullName>
    </recommendedName>
</protein>
<feature type="domain" description="Peptidase A1" evidence="6">
    <location>
        <begin position="77"/>
        <end position="389"/>
    </location>
</feature>
<name>A0A6A6FMM4_9PEZI</name>
<dbReference type="InterPro" id="IPR034164">
    <property type="entry name" value="Pepsin-like_dom"/>
</dbReference>
<proteinExistence type="inferred from homology"/>
<dbReference type="GO" id="GO:0004190">
    <property type="term" value="F:aspartic-type endopeptidase activity"/>
    <property type="evidence" value="ECO:0007669"/>
    <property type="project" value="UniProtKB-KW"/>
</dbReference>
<dbReference type="CDD" id="cd05471">
    <property type="entry name" value="pepsin_like"/>
    <property type="match status" value="1"/>
</dbReference>
<keyword evidence="2 4" id="KW-0064">Aspartyl protease</keyword>
<dbReference type="PRINTS" id="PR00792">
    <property type="entry name" value="PEPSIN"/>
</dbReference>